<evidence type="ECO:0000313" key="3">
    <source>
        <dbReference type="Proteomes" id="UP001433088"/>
    </source>
</evidence>
<protein>
    <submittedName>
        <fullName evidence="2">Glycosyltransferase</fullName>
        <ecNumber evidence="2">2.4.-.-</ecNumber>
    </submittedName>
</protein>
<evidence type="ECO:0000313" key="2">
    <source>
        <dbReference type="EMBL" id="MEQ2423274.1"/>
    </source>
</evidence>
<keyword evidence="3" id="KW-1185">Reference proteome</keyword>
<dbReference type="Gene3D" id="3.40.50.2000">
    <property type="entry name" value="Glycogen Phosphorylase B"/>
    <property type="match status" value="1"/>
</dbReference>
<dbReference type="Proteomes" id="UP001433088">
    <property type="component" value="Unassembled WGS sequence"/>
</dbReference>
<dbReference type="GO" id="GO:0016757">
    <property type="term" value="F:glycosyltransferase activity"/>
    <property type="evidence" value="ECO:0007669"/>
    <property type="project" value="UniProtKB-KW"/>
</dbReference>
<keyword evidence="2" id="KW-0808">Transferase</keyword>
<sequence>MIEESEIVPIEENNVYRCAYLLRISEERRKDLIRLLEFGEFLKENKIENIIVNIYGDGELVGWLIDEIYSRDLDDCLYYQGKTNDIKATFKINDLAIDFSYSQSFGMPYIEGILNGKMVYCFENEGSKEVLSRIPLCIVHNFDELVERIENSNQITVKQLQDNYDMIQARYSRKKVTEKFLEFLGRC</sequence>
<dbReference type="InterPro" id="IPR001296">
    <property type="entry name" value="Glyco_trans_1"/>
</dbReference>
<feature type="domain" description="Glycosyl transferase family 1" evidence="1">
    <location>
        <begin position="28"/>
        <end position="149"/>
    </location>
</feature>
<organism evidence="2 3">
    <name type="scientific">Megasphaera intestinihominis</name>
    <dbReference type="NCBI Taxonomy" id="3133159"/>
    <lineage>
        <taxon>Bacteria</taxon>
        <taxon>Bacillati</taxon>
        <taxon>Bacillota</taxon>
        <taxon>Negativicutes</taxon>
        <taxon>Veillonellales</taxon>
        <taxon>Veillonellaceae</taxon>
        <taxon>Megasphaera</taxon>
    </lineage>
</organism>
<proteinExistence type="predicted"/>
<dbReference type="SUPFAM" id="SSF53756">
    <property type="entry name" value="UDP-Glycosyltransferase/glycogen phosphorylase"/>
    <property type="match status" value="1"/>
</dbReference>
<dbReference type="Pfam" id="PF00534">
    <property type="entry name" value="Glycos_transf_1"/>
    <property type="match status" value="1"/>
</dbReference>
<gene>
    <name evidence="2" type="ORF">WMO23_11115</name>
</gene>
<dbReference type="RefSeq" id="WP_349174094.1">
    <property type="nucleotide sequence ID" value="NZ_JBBMEU010000115.1"/>
</dbReference>
<reference evidence="2 3" key="1">
    <citation type="submission" date="2024-03" db="EMBL/GenBank/DDBJ databases">
        <title>Human intestinal bacterial collection.</title>
        <authorList>
            <person name="Pauvert C."/>
            <person name="Hitch T.C.A."/>
            <person name="Clavel T."/>
        </authorList>
    </citation>
    <scope>NUCLEOTIDE SEQUENCE [LARGE SCALE GENOMIC DNA]</scope>
    <source>
        <strain evidence="2 3">CLA-AA-H81</strain>
    </source>
</reference>
<dbReference type="EMBL" id="JBBMEU010000115">
    <property type="protein sequence ID" value="MEQ2423274.1"/>
    <property type="molecule type" value="Genomic_DNA"/>
</dbReference>
<name>A0ABV1CYQ4_9FIRM</name>
<keyword evidence="2" id="KW-0328">Glycosyltransferase</keyword>
<accession>A0ABV1CYQ4</accession>
<evidence type="ECO:0000259" key="1">
    <source>
        <dbReference type="Pfam" id="PF00534"/>
    </source>
</evidence>
<comment type="caution">
    <text evidence="2">The sequence shown here is derived from an EMBL/GenBank/DDBJ whole genome shotgun (WGS) entry which is preliminary data.</text>
</comment>
<dbReference type="EC" id="2.4.-.-" evidence="2"/>